<reference evidence="1 2" key="1">
    <citation type="submission" date="2021-08" db="EMBL/GenBank/DDBJ databases">
        <title>Caldovatus sediminis gen. nov., sp. nov., a moderately thermophilic bacterium isolated from a hot spring.</title>
        <authorList>
            <person name="Hu C.-J."/>
            <person name="Li W.-J."/>
            <person name="Xian W.-D."/>
        </authorList>
    </citation>
    <scope>NUCLEOTIDE SEQUENCE [LARGE SCALE GENOMIC DNA]</scope>
    <source>
        <strain evidence="1 2">SYSU G05006</strain>
    </source>
</reference>
<organism evidence="1 2">
    <name type="scientific">Caldovatus aquaticus</name>
    <dbReference type="NCBI Taxonomy" id="2865671"/>
    <lineage>
        <taxon>Bacteria</taxon>
        <taxon>Pseudomonadati</taxon>
        <taxon>Pseudomonadota</taxon>
        <taxon>Alphaproteobacteria</taxon>
        <taxon>Acetobacterales</taxon>
        <taxon>Roseomonadaceae</taxon>
        <taxon>Caldovatus</taxon>
    </lineage>
</organism>
<evidence type="ECO:0000313" key="2">
    <source>
        <dbReference type="Proteomes" id="UP001519924"/>
    </source>
</evidence>
<dbReference type="EMBL" id="JAHZUY010000081">
    <property type="protein sequence ID" value="MBW8271261.1"/>
    <property type="molecule type" value="Genomic_DNA"/>
</dbReference>
<keyword evidence="2" id="KW-1185">Reference proteome</keyword>
<gene>
    <name evidence="1" type="ORF">K1J50_17430</name>
</gene>
<proteinExistence type="predicted"/>
<protein>
    <submittedName>
        <fullName evidence="1">Uncharacterized protein</fullName>
    </submittedName>
</protein>
<dbReference type="RefSeq" id="WP_220119034.1">
    <property type="nucleotide sequence ID" value="NZ_JAHZUY010000081.1"/>
</dbReference>
<name>A0ABS7F6N4_9PROT</name>
<dbReference type="Proteomes" id="UP001519924">
    <property type="component" value="Unassembled WGS sequence"/>
</dbReference>
<comment type="caution">
    <text evidence="1">The sequence shown here is derived from an EMBL/GenBank/DDBJ whole genome shotgun (WGS) entry which is preliminary data.</text>
</comment>
<sequence length="95" mass="9815">MAFAGVALHGPAVPSLRGAQAPLRWRAVPPGLPQGTGRRSSRVIAYVSFYAGRNESSIAAWLRVLAPIPTAAPAAAASAHGRPREGLFPAGCDPF</sequence>
<accession>A0ABS7F6N4</accession>
<evidence type="ECO:0000313" key="1">
    <source>
        <dbReference type="EMBL" id="MBW8271261.1"/>
    </source>
</evidence>